<evidence type="ECO:0000313" key="2">
    <source>
        <dbReference type="EMBL" id="MDW5592836.1"/>
    </source>
</evidence>
<keyword evidence="3" id="KW-1185">Reference proteome</keyword>
<dbReference type="CDD" id="cd02214">
    <property type="entry name" value="cupin_MJ1618"/>
    <property type="match status" value="1"/>
</dbReference>
<organism evidence="2 3">
    <name type="scientific">Conexibacter stalactiti</name>
    <dbReference type="NCBI Taxonomy" id="1940611"/>
    <lineage>
        <taxon>Bacteria</taxon>
        <taxon>Bacillati</taxon>
        <taxon>Actinomycetota</taxon>
        <taxon>Thermoleophilia</taxon>
        <taxon>Solirubrobacterales</taxon>
        <taxon>Conexibacteraceae</taxon>
        <taxon>Conexibacter</taxon>
    </lineage>
</organism>
<dbReference type="InterPro" id="IPR006045">
    <property type="entry name" value="Cupin_1"/>
</dbReference>
<evidence type="ECO:0000313" key="3">
    <source>
        <dbReference type="Proteomes" id="UP001284601"/>
    </source>
</evidence>
<sequence>MHLARYDTLEPFITADGSTIREWAGPGYSPARHQSLAEATLPPGTATIAHYHPRAEELYLFTAGRGRLRVGDDERDVQPGDCVVIPPGTVHKLWNSGDADLVLVCACSPAYSHEDTILVEGDQPPAD</sequence>
<accession>A0ABU4HHP9</accession>
<dbReference type="Proteomes" id="UP001284601">
    <property type="component" value="Unassembled WGS sequence"/>
</dbReference>
<dbReference type="PANTHER" id="PTHR36114:SF4">
    <property type="entry name" value="CUPIN 2 CONSERVED BARREL DOMAIN-CONTAINING PROTEIN"/>
    <property type="match status" value="1"/>
</dbReference>
<dbReference type="Pfam" id="PF07883">
    <property type="entry name" value="Cupin_2"/>
    <property type="match status" value="1"/>
</dbReference>
<dbReference type="InterPro" id="IPR014710">
    <property type="entry name" value="RmlC-like_jellyroll"/>
</dbReference>
<dbReference type="InterPro" id="IPR011051">
    <property type="entry name" value="RmlC_Cupin_sf"/>
</dbReference>
<proteinExistence type="predicted"/>
<name>A0ABU4HHP9_9ACTN</name>
<gene>
    <name evidence="2" type="ORF">R7226_00705</name>
</gene>
<dbReference type="EMBL" id="JAWSTH010000001">
    <property type="protein sequence ID" value="MDW5592836.1"/>
    <property type="molecule type" value="Genomic_DNA"/>
</dbReference>
<comment type="caution">
    <text evidence="2">The sequence shown here is derived from an EMBL/GenBank/DDBJ whole genome shotgun (WGS) entry which is preliminary data.</text>
</comment>
<dbReference type="SUPFAM" id="SSF51182">
    <property type="entry name" value="RmlC-like cupins"/>
    <property type="match status" value="1"/>
</dbReference>
<protein>
    <submittedName>
        <fullName evidence="2">Cupin domain-containing protein</fullName>
    </submittedName>
</protein>
<feature type="domain" description="Cupin type-1" evidence="1">
    <location>
        <begin position="6"/>
        <end position="127"/>
    </location>
</feature>
<evidence type="ECO:0000259" key="1">
    <source>
        <dbReference type="SMART" id="SM00835"/>
    </source>
</evidence>
<reference evidence="3" key="1">
    <citation type="submission" date="2023-07" db="EMBL/GenBank/DDBJ databases">
        <title>Conexibacter stalactiti sp. nov., isolated from stalactites in a lava cave and emended description of the genus Conexibacter.</title>
        <authorList>
            <person name="Lee S.D."/>
        </authorList>
    </citation>
    <scope>NUCLEOTIDE SEQUENCE [LARGE SCALE GENOMIC DNA]</scope>
    <source>
        <strain evidence="3">KCTC 39840</strain>
    </source>
</reference>
<dbReference type="InterPro" id="IPR013096">
    <property type="entry name" value="Cupin_2"/>
</dbReference>
<dbReference type="PANTHER" id="PTHR36114">
    <property type="entry name" value="16.7 KDA PROTEIN IN WHIE LOCUS"/>
    <property type="match status" value="1"/>
</dbReference>
<dbReference type="RefSeq" id="WP_318595093.1">
    <property type="nucleotide sequence ID" value="NZ_JAWSTH010000001.1"/>
</dbReference>
<dbReference type="SMART" id="SM00835">
    <property type="entry name" value="Cupin_1"/>
    <property type="match status" value="1"/>
</dbReference>
<dbReference type="InterPro" id="IPR052044">
    <property type="entry name" value="PKS_Associated_Protein"/>
</dbReference>
<dbReference type="Gene3D" id="2.60.120.10">
    <property type="entry name" value="Jelly Rolls"/>
    <property type="match status" value="1"/>
</dbReference>